<evidence type="ECO:0000256" key="8">
    <source>
        <dbReference type="ARBA" id="ARBA00022840"/>
    </source>
</evidence>
<keyword evidence="10 14" id="KW-0573">Peptidoglycan synthesis</keyword>
<evidence type="ECO:0000256" key="10">
    <source>
        <dbReference type="ARBA" id="ARBA00022984"/>
    </source>
</evidence>
<dbReference type="SUPFAM" id="SSF53623">
    <property type="entry name" value="MurD-like peptide ligases, catalytic domain"/>
    <property type="match status" value="1"/>
</dbReference>
<dbReference type="EC" id="6.3.2.8" evidence="3 14"/>
<dbReference type="NCBIfam" id="TIGR01082">
    <property type="entry name" value="murC"/>
    <property type="match status" value="1"/>
</dbReference>
<dbReference type="GO" id="GO:0008360">
    <property type="term" value="P:regulation of cell shape"/>
    <property type="evidence" value="ECO:0007669"/>
    <property type="project" value="UniProtKB-KW"/>
</dbReference>
<dbReference type="InterPro" id="IPR036565">
    <property type="entry name" value="Mur-like_cat_sf"/>
</dbReference>
<evidence type="ECO:0000313" key="19">
    <source>
        <dbReference type="Proteomes" id="UP001157137"/>
    </source>
</evidence>
<feature type="binding site" evidence="14">
    <location>
        <begin position="114"/>
        <end position="120"/>
    </location>
    <ligand>
        <name>ATP</name>
        <dbReference type="ChEBI" id="CHEBI:30616"/>
    </ligand>
</feature>
<name>A0AA37TZ61_9BACL</name>
<dbReference type="InterPro" id="IPR000713">
    <property type="entry name" value="Mur_ligase_N"/>
</dbReference>
<dbReference type="GO" id="GO:0005737">
    <property type="term" value="C:cytoplasm"/>
    <property type="evidence" value="ECO:0007669"/>
    <property type="project" value="UniProtKB-SubCell"/>
</dbReference>
<dbReference type="PANTHER" id="PTHR43445">
    <property type="entry name" value="UDP-N-ACETYLMURAMATE--L-ALANINE LIGASE-RELATED"/>
    <property type="match status" value="1"/>
</dbReference>
<dbReference type="GO" id="GO:0008763">
    <property type="term" value="F:UDP-N-acetylmuramate-L-alanine ligase activity"/>
    <property type="evidence" value="ECO:0007669"/>
    <property type="project" value="UniProtKB-UniRule"/>
</dbReference>
<comment type="catalytic activity">
    <reaction evidence="13 14">
        <text>UDP-N-acetyl-alpha-D-muramate + L-alanine + ATP = UDP-N-acetyl-alpha-D-muramoyl-L-alanine + ADP + phosphate + H(+)</text>
        <dbReference type="Rhea" id="RHEA:23372"/>
        <dbReference type="ChEBI" id="CHEBI:15378"/>
        <dbReference type="ChEBI" id="CHEBI:30616"/>
        <dbReference type="ChEBI" id="CHEBI:43474"/>
        <dbReference type="ChEBI" id="CHEBI:57972"/>
        <dbReference type="ChEBI" id="CHEBI:70757"/>
        <dbReference type="ChEBI" id="CHEBI:83898"/>
        <dbReference type="ChEBI" id="CHEBI:456216"/>
        <dbReference type="EC" id="6.3.2.8"/>
    </reaction>
</comment>
<dbReference type="InterPro" id="IPR005758">
    <property type="entry name" value="UDP-N-AcMur_Ala_ligase_MurC"/>
</dbReference>
<evidence type="ECO:0000256" key="11">
    <source>
        <dbReference type="ARBA" id="ARBA00023306"/>
    </source>
</evidence>
<dbReference type="EMBL" id="BSRA01000007">
    <property type="protein sequence ID" value="GLV13802.1"/>
    <property type="molecule type" value="Genomic_DNA"/>
</dbReference>
<feature type="domain" description="Mur ligase central" evidence="17">
    <location>
        <begin position="112"/>
        <end position="291"/>
    </location>
</feature>
<evidence type="ECO:0000256" key="6">
    <source>
        <dbReference type="ARBA" id="ARBA00022618"/>
    </source>
</evidence>
<evidence type="ECO:0000313" key="18">
    <source>
        <dbReference type="EMBL" id="GLV13802.1"/>
    </source>
</evidence>
<dbReference type="InterPro" id="IPR013221">
    <property type="entry name" value="Mur_ligase_cen"/>
</dbReference>
<gene>
    <name evidence="14 18" type="primary">murC</name>
    <name evidence="18" type="ORF">Heshes_14860</name>
</gene>
<keyword evidence="5 14" id="KW-0436">Ligase</keyword>
<evidence type="ECO:0000256" key="3">
    <source>
        <dbReference type="ARBA" id="ARBA00012211"/>
    </source>
</evidence>
<comment type="pathway">
    <text evidence="2 14">Cell wall biogenesis; peptidoglycan biosynthesis.</text>
</comment>
<dbReference type="InterPro" id="IPR036615">
    <property type="entry name" value="Mur_ligase_C_dom_sf"/>
</dbReference>
<dbReference type="SUPFAM" id="SSF53244">
    <property type="entry name" value="MurD-like peptide ligases, peptide-binding domain"/>
    <property type="match status" value="1"/>
</dbReference>
<accession>A0AA37TZ61</accession>
<proteinExistence type="inferred from homology"/>
<dbReference type="SUPFAM" id="SSF51984">
    <property type="entry name" value="MurCD N-terminal domain"/>
    <property type="match status" value="1"/>
</dbReference>
<reference evidence="18" key="1">
    <citation type="submission" date="2023-02" db="EMBL/GenBank/DDBJ databases">
        <title>Proposal of a novel subspecies: Alicyclobacillus hesperidum subspecies aegle.</title>
        <authorList>
            <person name="Goto K."/>
            <person name="Fujii T."/>
            <person name="Yasui K."/>
            <person name="Mochida K."/>
            <person name="Kato-Tanaka Y."/>
            <person name="Morohoshi S."/>
            <person name="An S.Y."/>
            <person name="Kasai H."/>
            <person name="Yokota A."/>
        </authorList>
    </citation>
    <scope>NUCLEOTIDE SEQUENCE</scope>
    <source>
        <strain evidence="18">DSM 12766</strain>
    </source>
</reference>
<comment type="similarity">
    <text evidence="14">Belongs to the MurCDEF family.</text>
</comment>
<dbReference type="InterPro" id="IPR050061">
    <property type="entry name" value="MurCDEF_pg_biosynth"/>
</dbReference>
<keyword evidence="11 14" id="KW-0131">Cell cycle</keyword>
<dbReference type="AlphaFoldDB" id="A0AA37TZ61"/>
<dbReference type="HAMAP" id="MF_00046">
    <property type="entry name" value="MurC"/>
    <property type="match status" value="1"/>
</dbReference>
<dbReference type="GO" id="GO:0051301">
    <property type="term" value="P:cell division"/>
    <property type="evidence" value="ECO:0007669"/>
    <property type="project" value="UniProtKB-KW"/>
</dbReference>
<dbReference type="Gene3D" id="3.40.1190.10">
    <property type="entry name" value="Mur-like, catalytic domain"/>
    <property type="match status" value="1"/>
</dbReference>
<feature type="domain" description="Mur ligase C-terminal" evidence="16">
    <location>
        <begin position="314"/>
        <end position="444"/>
    </location>
</feature>
<dbReference type="Pfam" id="PF08245">
    <property type="entry name" value="Mur_ligase_M"/>
    <property type="match status" value="1"/>
</dbReference>
<dbReference type="InterPro" id="IPR004101">
    <property type="entry name" value="Mur_ligase_C"/>
</dbReference>
<evidence type="ECO:0000259" key="17">
    <source>
        <dbReference type="Pfam" id="PF08245"/>
    </source>
</evidence>
<dbReference type="GO" id="GO:0071555">
    <property type="term" value="P:cell wall organization"/>
    <property type="evidence" value="ECO:0007669"/>
    <property type="project" value="UniProtKB-KW"/>
</dbReference>
<dbReference type="Proteomes" id="UP001157137">
    <property type="component" value="Unassembled WGS sequence"/>
</dbReference>
<evidence type="ECO:0000256" key="13">
    <source>
        <dbReference type="ARBA" id="ARBA00047833"/>
    </source>
</evidence>
<dbReference type="GO" id="GO:0009252">
    <property type="term" value="P:peptidoglycan biosynthetic process"/>
    <property type="evidence" value="ECO:0007669"/>
    <property type="project" value="UniProtKB-UniRule"/>
</dbReference>
<feature type="domain" description="Mur ligase N-terminal catalytic" evidence="15">
    <location>
        <begin position="9"/>
        <end position="106"/>
    </location>
</feature>
<evidence type="ECO:0000256" key="9">
    <source>
        <dbReference type="ARBA" id="ARBA00022960"/>
    </source>
</evidence>
<evidence type="ECO:0000256" key="12">
    <source>
        <dbReference type="ARBA" id="ARBA00023316"/>
    </source>
</evidence>
<evidence type="ECO:0000256" key="4">
    <source>
        <dbReference type="ARBA" id="ARBA00022490"/>
    </source>
</evidence>
<keyword evidence="12 14" id="KW-0961">Cell wall biogenesis/degradation</keyword>
<evidence type="ECO:0000256" key="7">
    <source>
        <dbReference type="ARBA" id="ARBA00022741"/>
    </source>
</evidence>
<organism evidence="18 19">
    <name type="scientific">Alicyclobacillus hesperidum</name>
    <dbReference type="NCBI Taxonomy" id="89784"/>
    <lineage>
        <taxon>Bacteria</taxon>
        <taxon>Bacillati</taxon>
        <taxon>Bacillota</taxon>
        <taxon>Bacilli</taxon>
        <taxon>Bacillales</taxon>
        <taxon>Alicyclobacillaceae</taxon>
        <taxon>Alicyclobacillus</taxon>
    </lineage>
</organism>
<dbReference type="Gene3D" id="3.40.50.720">
    <property type="entry name" value="NAD(P)-binding Rossmann-like Domain"/>
    <property type="match status" value="1"/>
</dbReference>
<evidence type="ECO:0000256" key="2">
    <source>
        <dbReference type="ARBA" id="ARBA00004752"/>
    </source>
</evidence>
<evidence type="ECO:0000259" key="15">
    <source>
        <dbReference type="Pfam" id="PF01225"/>
    </source>
</evidence>
<keyword evidence="6 14" id="KW-0132">Cell division</keyword>
<dbReference type="Gene3D" id="3.90.190.20">
    <property type="entry name" value="Mur ligase, C-terminal domain"/>
    <property type="match status" value="1"/>
</dbReference>
<evidence type="ECO:0000256" key="5">
    <source>
        <dbReference type="ARBA" id="ARBA00022598"/>
    </source>
</evidence>
<comment type="caution">
    <text evidence="18">The sequence shown here is derived from an EMBL/GenBank/DDBJ whole genome shotgun (WGS) entry which is preliminary data.</text>
</comment>
<dbReference type="Pfam" id="PF01225">
    <property type="entry name" value="Mur_ligase"/>
    <property type="match status" value="1"/>
</dbReference>
<evidence type="ECO:0000256" key="1">
    <source>
        <dbReference type="ARBA" id="ARBA00004496"/>
    </source>
</evidence>
<keyword evidence="7 14" id="KW-0547">Nucleotide-binding</keyword>
<evidence type="ECO:0000256" key="14">
    <source>
        <dbReference type="HAMAP-Rule" id="MF_00046"/>
    </source>
</evidence>
<evidence type="ECO:0000259" key="16">
    <source>
        <dbReference type="Pfam" id="PF02875"/>
    </source>
</evidence>
<sequence length="466" mass="50937">MRRVRGSEHVHFVGIGGYGMSAIARVMLDLGYKVSGSDVSRQELTDKLAARGAQVYYGHAREQVEGADIVVHSTAVQADNVEIQEAKARNIPVIHRSEMLARLMADRVGVAVTGAHGKTTTTSMIAYVMERNHLDPTFVVGGVVSNMGDNAKAGGGRFVVAEADESDGSFLHYRPAIAVVTNVEADHLEHYGGDFENLKQAYQTFISQIPEDGLAVLSADDEHLRELRKFAKSRVITYGFAEDADVQARNVQLFDRSSASDVYVHGEFVGRLLLSLPGRHNVANALAAIVVGLEASLTFEQIAVALVEFHGAKRRFQVISEKNDVLIIDDYAHHPTEIRATIAAAKATGRRIIAVFQPQRYTRTYFLFDAFAKSFAEADEVIISEIYSPAGERQIEGVTASALAREIVLQSNPNTSYIGSQDDIVSYLQQHIQPGDLVLTMGAGDIWKVAKRLAEDAPFAQQRALV</sequence>
<dbReference type="Pfam" id="PF02875">
    <property type="entry name" value="Mur_ligase_C"/>
    <property type="match status" value="1"/>
</dbReference>
<keyword evidence="8 14" id="KW-0067">ATP-binding</keyword>
<protein>
    <recommendedName>
        <fullName evidence="3 14">UDP-N-acetylmuramate--L-alanine ligase</fullName>
        <ecNumber evidence="3 14">6.3.2.8</ecNumber>
    </recommendedName>
    <alternativeName>
        <fullName evidence="14">UDP-N-acetylmuramoyl-L-alanine synthetase</fullName>
    </alternativeName>
</protein>
<comment type="function">
    <text evidence="14">Cell wall formation.</text>
</comment>
<keyword evidence="4 14" id="KW-0963">Cytoplasm</keyword>
<dbReference type="PANTHER" id="PTHR43445:SF3">
    <property type="entry name" value="UDP-N-ACETYLMURAMATE--L-ALANINE LIGASE"/>
    <property type="match status" value="1"/>
</dbReference>
<comment type="subcellular location">
    <subcellularLocation>
        <location evidence="1 14">Cytoplasm</location>
    </subcellularLocation>
</comment>
<keyword evidence="9 14" id="KW-0133">Cell shape</keyword>
<dbReference type="GO" id="GO:0005524">
    <property type="term" value="F:ATP binding"/>
    <property type="evidence" value="ECO:0007669"/>
    <property type="project" value="UniProtKB-UniRule"/>
</dbReference>